<evidence type="ECO:0000313" key="1">
    <source>
        <dbReference type="EMBL" id="MBA4542190.1"/>
    </source>
</evidence>
<protein>
    <submittedName>
        <fullName evidence="1">Uncharacterized protein</fullName>
    </submittedName>
</protein>
<dbReference type="Gene3D" id="3.20.20.370">
    <property type="entry name" value="Glycoside hydrolase/deacetylase"/>
    <property type="match status" value="1"/>
</dbReference>
<proteinExistence type="predicted"/>
<sequence length="585" mass="66012">MNMARVGVLLDRKAAVRRWEYGLNVFQAYIGEILAHAGIPFKWVDGVEQLSEQSLDVLIVALERKDAETASGIWNFAERGGTVIACGRLSCLAGRLGFSEGRTLGPGYVQLPAEWGAMRPLRFLQAAPWIAVEKNEHFCRGIGRVFRDEPHGEESGAALLQFRVGKGVIDRWAVEIGETVVGLQQGRGPVIEDGIPAPDGTGSVDDGILKADDRSEMDWELDRRRTESGTPYFAWPYADWWREVLISHLLRRVTGRGMTLPFLGYWPAGISHVAMLSHDSDLNVDESAEVTLSVLEECGVKSTWCMLEPGYSPRIYQKVRAADHELAFHYNALEQDGGKWDQAEFRRQLRWLKEETGLETVTSNKNHYTRFEGWGELFRWCEACGIMSDQTRGPSKKGNVGFLFGTCHPYFPIAWSDERNRIYDVLEIGFLTQDLDHFRLADSSLIVPFLEQVRRVQGVAHFLFHQVHIYRQPLVREALRKVVAEAKQRGFVFLTGKQINDWERARRRVRIEGMNADGSVCLSSDTDLDDLVIWVPLPRSHLRRSDGSAVMKFGVPCVRRVVTVKAGGAEIKAGETTKKDGRDPR</sequence>
<accession>A0A7W2AHI1</accession>
<dbReference type="AlphaFoldDB" id="A0A7W2AHI1"/>
<keyword evidence="2" id="KW-1185">Reference proteome</keyword>
<organism evidence="1 2">
    <name type="scientific">Thermoactinomyces daqus</name>
    <dbReference type="NCBI Taxonomy" id="1329516"/>
    <lineage>
        <taxon>Bacteria</taxon>
        <taxon>Bacillati</taxon>
        <taxon>Bacillota</taxon>
        <taxon>Bacilli</taxon>
        <taxon>Bacillales</taxon>
        <taxon>Thermoactinomycetaceae</taxon>
        <taxon>Thermoactinomyces</taxon>
    </lineage>
</organism>
<dbReference type="EMBL" id="JACEIP010000005">
    <property type="protein sequence ID" value="MBA4542190.1"/>
    <property type="molecule type" value="Genomic_DNA"/>
</dbReference>
<evidence type="ECO:0000313" key="2">
    <source>
        <dbReference type="Proteomes" id="UP000530514"/>
    </source>
</evidence>
<gene>
    <name evidence="1" type="ORF">H1164_04650</name>
</gene>
<reference evidence="1 2" key="1">
    <citation type="submission" date="2020-07" db="EMBL/GenBank/DDBJ databases">
        <authorList>
            <person name="Feng H."/>
        </authorList>
    </citation>
    <scope>NUCLEOTIDE SEQUENCE [LARGE SCALE GENOMIC DNA]</scope>
    <source>
        <strain evidence="2">s-11</strain>
    </source>
</reference>
<dbReference type="RefSeq" id="WP_181735401.1">
    <property type="nucleotide sequence ID" value="NZ_JACEIP010000005.1"/>
</dbReference>
<dbReference type="GO" id="GO:0005975">
    <property type="term" value="P:carbohydrate metabolic process"/>
    <property type="evidence" value="ECO:0007669"/>
    <property type="project" value="InterPro"/>
</dbReference>
<dbReference type="InterPro" id="IPR011330">
    <property type="entry name" value="Glyco_hydro/deAcase_b/a-brl"/>
</dbReference>
<comment type="caution">
    <text evidence="1">The sequence shown here is derived from an EMBL/GenBank/DDBJ whole genome shotgun (WGS) entry which is preliminary data.</text>
</comment>
<name>A0A7W2AHI1_9BACL</name>
<dbReference type="SUPFAM" id="SSF88713">
    <property type="entry name" value="Glycoside hydrolase/deacetylase"/>
    <property type="match status" value="1"/>
</dbReference>
<dbReference type="Proteomes" id="UP000530514">
    <property type="component" value="Unassembled WGS sequence"/>
</dbReference>